<proteinExistence type="predicted"/>
<dbReference type="SUPFAM" id="SSF52833">
    <property type="entry name" value="Thioredoxin-like"/>
    <property type="match status" value="1"/>
</dbReference>
<dbReference type="InterPro" id="IPR004045">
    <property type="entry name" value="Glutathione_S-Trfase_N"/>
</dbReference>
<reference evidence="2 3" key="1">
    <citation type="submission" date="2014-11" db="EMBL/GenBank/DDBJ databases">
        <authorList>
            <person name="Wibberg Daniel"/>
        </authorList>
    </citation>
    <scope>NUCLEOTIDE SEQUENCE [LARGE SCALE GENOMIC DNA]</scope>
    <source>
        <strain evidence="2">Rhizoctonia solani AG1-IB 7/3/14</strain>
    </source>
</reference>
<dbReference type="InterPro" id="IPR036249">
    <property type="entry name" value="Thioredoxin-like_sf"/>
</dbReference>
<dbReference type="OrthoDB" id="249703at2759"/>
<dbReference type="Gene3D" id="1.20.1050.10">
    <property type="match status" value="1"/>
</dbReference>
<dbReference type="Proteomes" id="UP000059188">
    <property type="component" value="Unassembled WGS sequence"/>
</dbReference>
<evidence type="ECO:0000259" key="1">
    <source>
        <dbReference type="PROSITE" id="PS50404"/>
    </source>
</evidence>
<dbReference type="Pfam" id="PF13410">
    <property type="entry name" value="GST_C_2"/>
    <property type="match status" value="1"/>
</dbReference>
<dbReference type="SUPFAM" id="SSF47616">
    <property type="entry name" value="GST C-terminal domain-like"/>
    <property type="match status" value="1"/>
</dbReference>
<evidence type="ECO:0000313" key="2">
    <source>
        <dbReference type="EMBL" id="CEL52275.1"/>
    </source>
</evidence>
<feature type="domain" description="GST N-terminal" evidence="1">
    <location>
        <begin position="3"/>
        <end position="83"/>
    </location>
</feature>
<gene>
    <name evidence="2" type="ORF">RSOLAG1IB_00815</name>
</gene>
<organism evidence="2 3">
    <name type="scientific">Thanatephorus cucumeris (strain AG1-IB / isolate 7/3/14)</name>
    <name type="common">Lettuce bottom rot fungus</name>
    <name type="synonym">Rhizoctonia solani</name>
    <dbReference type="NCBI Taxonomy" id="1108050"/>
    <lineage>
        <taxon>Eukaryota</taxon>
        <taxon>Fungi</taxon>
        <taxon>Dikarya</taxon>
        <taxon>Basidiomycota</taxon>
        <taxon>Agaricomycotina</taxon>
        <taxon>Agaricomycetes</taxon>
        <taxon>Cantharellales</taxon>
        <taxon>Ceratobasidiaceae</taxon>
        <taxon>Rhizoctonia</taxon>
        <taxon>Rhizoctonia solani AG-1</taxon>
    </lineage>
</organism>
<dbReference type="InterPro" id="IPR036282">
    <property type="entry name" value="Glutathione-S-Trfase_C_sf"/>
</dbReference>
<dbReference type="PROSITE" id="PS50404">
    <property type="entry name" value="GST_NTER"/>
    <property type="match status" value="1"/>
</dbReference>
<dbReference type="STRING" id="1108050.A0A0B7F412"/>
<keyword evidence="3" id="KW-1185">Reference proteome</keyword>
<dbReference type="Gene3D" id="3.40.30.10">
    <property type="entry name" value="Glutaredoxin"/>
    <property type="match status" value="1"/>
</dbReference>
<sequence length="222" mass="24144">MNPSYTIVGTPFSTFTRTAASALNFKGIPFKQESTLPHTELARKHHPFGFIPSLVITEGDNELNLGETQAIARYIDRIAPSPSLTDVNLELSEKLWELVSIIAGIGFKSVQVGVVKPRLESINEGKESTEECRAHLESSGGVQALHDFFQTLESLKSGNGPYLLGSNPTWPDFFLFPLVSDLLATPDADIVPPGIVGWSKEMESVKGIKETHRGTLADGGRP</sequence>
<accession>A0A0B7F412</accession>
<evidence type="ECO:0000313" key="3">
    <source>
        <dbReference type="Proteomes" id="UP000059188"/>
    </source>
</evidence>
<dbReference type="AlphaFoldDB" id="A0A0B7F412"/>
<dbReference type="EMBL" id="LN679100">
    <property type="protein sequence ID" value="CEL52275.1"/>
    <property type="molecule type" value="Genomic_DNA"/>
</dbReference>
<dbReference type="Pfam" id="PF13417">
    <property type="entry name" value="GST_N_3"/>
    <property type="match status" value="1"/>
</dbReference>
<protein>
    <recommendedName>
        <fullName evidence="1">GST N-terminal domain-containing protein</fullName>
    </recommendedName>
</protein>
<name>A0A0B7F412_THACB</name>